<evidence type="ECO:0000313" key="2">
    <source>
        <dbReference type="EMBL" id="WCZ37860.1"/>
    </source>
</evidence>
<sequence>MPTLPTRAEREQIVRTRGQWVGVLDRDFQFVMEVEDWQSASWGEVYQDTANMQMVLPGEIAPGVQNPLVRWLLQTGSSDPDGVFHDAVTIVVERRGYNGNLRRFYRILDIIPEGGRDYPETVTVTGLDGIEYLKHLPLWADPSTRSKVVQMQFEDKQQGSAEWVSRKLVGRNLIGYQQPGMFHQLFDGSATGLTALTDGYDNPKRWRAMVPEMHRIICSPISSGLPSEWSVVCARWDNAFDLLRPTWEAAGILPIVSLWLPGDYQPFPDHTTLTLPTVVVDFRPVSMLSGARTLAGQGIRSLTRKIDAGDQITSATEFSDAATPTRAGKKPWVVFDCDEAPKVTLRKSTDSRFLVGGKSPKVVNTTVKAAIKGAAAYIISFIPGIGPPVAEAIRTGGDILADLSADHFLNLNEHIDRDRQRRHGRSGYLAIAKQGEANSMESIQKAWQAKTETNGGLSVEFAIADAYPYLPGRDFQLGDTVGFVAWGEVWAAYVSSIEWTSAPGEPVGFTVGVGDVRPVQDPEALFASNVETIRGRLSRLTSTVD</sequence>
<evidence type="ECO:0000259" key="1">
    <source>
        <dbReference type="Pfam" id="PF14594"/>
    </source>
</evidence>
<name>A0ABY7UIX7_9CORY</name>
<organism evidence="2 3">
    <name type="scientific">Corynebacterium jeddahense</name>
    <dbReference type="NCBI Taxonomy" id="1414719"/>
    <lineage>
        <taxon>Bacteria</taxon>
        <taxon>Bacillati</taxon>
        <taxon>Actinomycetota</taxon>
        <taxon>Actinomycetes</taxon>
        <taxon>Mycobacteriales</taxon>
        <taxon>Corynebacteriaceae</taxon>
        <taxon>Corynebacterium</taxon>
    </lineage>
</organism>
<dbReference type="Proteomes" id="UP001218071">
    <property type="component" value="Chromosome"/>
</dbReference>
<reference evidence="2 3" key="1">
    <citation type="submission" date="2020-10" db="EMBL/GenBank/DDBJ databases">
        <title>Complete genome sequence of Corynebacterium jeddahense DSM 45997, type strain of Corynebacterium jeddahense.</title>
        <authorList>
            <person name="Busche T."/>
            <person name="Kalinowski J."/>
            <person name="Ruckert C."/>
        </authorList>
    </citation>
    <scope>NUCLEOTIDE SEQUENCE [LARGE SCALE GENOMIC DNA]</scope>
    <source>
        <strain evidence="2 3">DSM 45997</strain>
    </source>
</reference>
<accession>A0ABY7UIX7</accession>
<feature type="domain" description="Gp28/Gp37-like" evidence="1">
    <location>
        <begin position="21"/>
        <end position="515"/>
    </location>
</feature>
<keyword evidence="3" id="KW-1185">Reference proteome</keyword>
<protein>
    <recommendedName>
        <fullName evidence="1">Gp28/Gp37-like domain-containing protein</fullName>
    </recommendedName>
</protein>
<dbReference type="InterPro" id="IPR029432">
    <property type="entry name" value="Gp28/Gp37-like_dom"/>
</dbReference>
<dbReference type="EMBL" id="CP063194">
    <property type="protein sequence ID" value="WCZ37860.1"/>
    <property type="molecule type" value="Genomic_DNA"/>
</dbReference>
<evidence type="ECO:0000313" key="3">
    <source>
        <dbReference type="Proteomes" id="UP001218071"/>
    </source>
</evidence>
<dbReference type="RefSeq" id="WP_042405689.1">
    <property type="nucleotide sequence ID" value="NZ_CBYN010000018.1"/>
</dbReference>
<proteinExistence type="predicted"/>
<gene>
    <name evidence="2" type="ORF">CJEDD_01165</name>
</gene>
<dbReference type="Pfam" id="PF14594">
    <property type="entry name" value="Sipho_Gp37"/>
    <property type="match status" value="1"/>
</dbReference>